<dbReference type="SMART" id="SM00531">
    <property type="entry name" value="TFIIE"/>
    <property type="match status" value="1"/>
</dbReference>
<feature type="compositionally biased region" description="Acidic residues" evidence="4">
    <location>
        <begin position="493"/>
        <end position="507"/>
    </location>
</feature>
<comment type="similarity">
    <text evidence="1">Belongs to the TFIIE alpha subunit family.</text>
</comment>
<dbReference type="GO" id="GO:0005673">
    <property type="term" value="C:transcription factor TFIIE complex"/>
    <property type="evidence" value="ECO:0007669"/>
    <property type="project" value="TreeGrafter"/>
</dbReference>
<dbReference type="PANTHER" id="PTHR13097">
    <property type="entry name" value="TRANSCRIPTION INITIATION FACTOR IIE, ALPHA SUBUNIT"/>
    <property type="match status" value="1"/>
</dbReference>
<feature type="compositionally biased region" description="Low complexity" evidence="4">
    <location>
        <begin position="442"/>
        <end position="454"/>
    </location>
</feature>
<evidence type="ECO:0000256" key="3">
    <source>
        <dbReference type="ARBA" id="ARBA00023163"/>
    </source>
</evidence>
<organism evidence="6 7">
    <name type="scientific">Salinomyces thailandicus</name>
    <dbReference type="NCBI Taxonomy" id="706561"/>
    <lineage>
        <taxon>Eukaryota</taxon>
        <taxon>Fungi</taxon>
        <taxon>Dikarya</taxon>
        <taxon>Ascomycota</taxon>
        <taxon>Pezizomycotina</taxon>
        <taxon>Dothideomycetes</taxon>
        <taxon>Dothideomycetidae</taxon>
        <taxon>Mycosphaerellales</taxon>
        <taxon>Teratosphaeriaceae</taxon>
        <taxon>Salinomyces</taxon>
    </lineage>
</organism>
<feature type="region of interest" description="Disordered" evidence="4">
    <location>
        <begin position="309"/>
        <end position="507"/>
    </location>
</feature>
<name>A0A4U0TT89_9PEZI</name>
<protein>
    <recommendedName>
        <fullName evidence="5">HTH TFE/IIEalpha-type domain-containing protein</fullName>
    </recommendedName>
</protein>
<keyword evidence="2" id="KW-0805">Transcription regulation</keyword>
<evidence type="ECO:0000256" key="4">
    <source>
        <dbReference type="SAM" id="MobiDB-lite"/>
    </source>
</evidence>
<feature type="compositionally biased region" description="Low complexity" evidence="4">
    <location>
        <begin position="358"/>
        <end position="369"/>
    </location>
</feature>
<comment type="caution">
    <text evidence="6">The sequence shown here is derived from an EMBL/GenBank/DDBJ whole genome shotgun (WGS) entry which is preliminary data.</text>
</comment>
<feature type="compositionally biased region" description="Basic and acidic residues" evidence="4">
    <location>
        <begin position="273"/>
        <end position="291"/>
    </location>
</feature>
<feature type="compositionally biased region" description="Basic and acidic residues" evidence="4">
    <location>
        <begin position="329"/>
        <end position="342"/>
    </location>
</feature>
<dbReference type="PANTHER" id="PTHR13097:SF7">
    <property type="entry name" value="GENERAL TRANSCRIPTION FACTOR IIE SUBUNIT 1"/>
    <property type="match status" value="1"/>
</dbReference>
<keyword evidence="7" id="KW-1185">Reference proteome</keyword>
<dbReference type="InterPro" id="IPR017919">
    <property type="entry name" value="TFIIE/TFIIEa_HTH"/>
</dbReference>
<evidence type="ECO:0000256" key="1">
    <source>
        <dbReference type="ARBA" id="ARBA00008947"/>
    </source>
</evidence>
<feature type="domain" description="HTH TFE/IIEalpha-type" evidence="5">
    <location>
        <begin position="12"/>
        <end position="118"/>
    </location>
</feature>
<feature type="compositionally biased region" description="Low complexity" evidence="4">
    <location>
        <begin position="396"/>
        <end position="422"/>
    </location>
</feature>
<dbReference type="PROSITE" id="PS51344">
    <property type="entry name" value="HTH_TFE_IIE"/>
    <property type="match status" value="1"/>
</dbReference>
<feature type="compositionally biased region" description="Acidic residues" evidence="4">
    <location>
        <begin position="370"/>
        <end position="392"/>
    </location>
</feature>
<feature type="region of interest" description="Disordered" evidence="4">
    <location>
        <begin position="273"/>
        <end position="293"/>
    </location>
</feature>
<dbReference type="Pfam" id="PF02002">
    <property type="entry name" value="TFIIE_alpha"/>
    <property type="match status" value="1"/>
</dbReference>
<dbReference type="InterPro" id="IPR039997">
    <property type="entry name" value="TFE"/>
</dbReference>
<dbReference type="GO" id="GO:0006367">
    <property type="term" value="P:transcription initiation at RNA polymerase II promoter"/>
    <property type="evidence" value="ECO:0007669"/>
    <property type="project" value="InterPro"/>
</dbReference>
<dbReference type="InterPro" id="IPR013083">
    <property type="entry name" value="Znf_RING/FYVE/PHD"/>
</dbReference>
<evidence type="ECO:0000313" key="7">
    <source>
        <dbReference type="Proteomes" id="UP000308549"/>
    </source>
</evidence>
<dbReference type="InterPro" id="IPR002853">
    <property type="entry name" value="TFIIE_asu"/>
</dbReference>
<dbReference type="Proteomes" id="UP000308549">
    <property type="component" value="Unassembled WGS sequence"/>
</dbReference>
<feature type="compositionally biased region" description="Low complexity" evidence="4">
    <location>
        <begin position="469"/>
        <end position="483"/>
    </location>
</feature>
<accession>A0A4U0TT89</accession>
<gene>
    <name evidence="6" type="ORF">B0A50_06109</name>
</gene>
<dbReference type="InterPro" id="IPR024550">
    <property type="entry name" value="TFIIEa/SarR/Rpc3_HTH_dom"/>
</dbReference>
<evidence type="ECO:0000259" key="5">
    <source>
        <dbReference type="PROSITE" id="PS51344"/>
    </source>
</evidence>
<dbReference type="Gene3D" id="3.30.40.10">
    <property type="entry name" value="Zinc/RING finger domain, C3HC4 (zinc finger)"/>
    <property type="match status" value="1"/>
</dbReference>
<reference evidence="6 7" key="1">
    <citation type="submission" date="2017-03" db="EMBL/GenBank/DDBJ databases">
        <title>Genomes of endolithic fungi from Antarctica.</title>
        <authorList>
            <person name="Coleine C."/>
            <person name="Masonjones S."/>
            <person name="Stajich J.E."/>
        </authorList>
    </citation>
    <scope>NUCLEOTIDE SEQUENCE [LARGE SCALE GENOMIC DNA]</scope>
    <source>
        <strain evidence="6 7">CCFEE 6315</strain>
    </source>
</reference>
<sequence length="507" mass="55279">MATTAASTANLASDLIRTVARAFYPVEHILVIDALTIHSTLSDSDLAHILSLQPKALRKLCGRLKDDGLLSIQTRAERRTDGSGGFYGAGGQTMFGKERLTNKDWYYLNHHRAIDSIKYRVHKLHKHIEARGAPTTEKKDLACPQCKAQWTHMEVLDRVDFRTGSFMCVRCGHTLDEVEEAERTAENEGMKRLNDQLEKVLRLMQRLDAENVAENDFETALAKQKPIVRGEANPGPLRTETLDLPSRWGLQSSKGLDVGREQVRVELKGDEEVKKAEAEAEAKERREREAKQNALPDWIAKSTVSGEITAVGAKEERERLGRGLPDSSDGVKAEENGDEKKVAIGGGGEEEMMASYWAEMAKAAAVEQAQNDEEEEEEEEDDDDDDGDDFEDVGMATPTATATPSDPAPSTAKRPAPAPAAAGESSNNTTDSERQAKRPRLRAASSSSSSAPLAMLNGDRKSGDEPENAGPAEDAAKAPATAAVVLEDTPAASEEDEEEEGLEFENV</sequence>
<evidence type="ECO:0000313" key="6">
    <source>
        <dbReference type="EMBL" id="TKA25045.1"/>
    </source>
</evidence>
<dbReference type="SUPFAM" id="SSF57783">
    <property type="entry name" value="Zinc beta-ribbon"/>
    <property type="match status" value="1"/>
</dbReference>
<dbReference type="OrthoDB" id="361102at2759"/>
<proteinExistence type="inferred from homology"/>
<keyword evidence="3" id="KW-0804">Transcription</keyword>
<dbReference type="EMBL" id="NAJL01000038">
    <property type="protein sequence ID" value="TKA25045.1"/>
    <property type="molecule type" value="Genomic_DNA"/>
</dbReference>
<evidence type="ECO:0000256" key="2">
    <source>
        <dbReference type="ARBA" id="ARBA00023015"/>
    </source>
</evidence>
<dbReference type="AlphaFoldDB" id="A0A4U0TT89"/>